<organism evidence="3 4">
    <name type="scientific">Volvox africanus</name>
    <dbReference type="NCBI Taxonomy" id="51714"/>
    <lineage>
        <taxon>Eukaryota</taxon>
        <taxon>Viridiplantae</taxon>
        <taxon>Chlorophyta</taxon>
        <taxon>core chlorophytes</taxon>
        <taxon>Chlorophyceae</taxon>
        <taxon>CS clade</taxon>
        <taxon>Chlamydomonadales</taxon>
        <taxon>Volvocaceae</taxon>
        <taxon>Volvox</taxon>
    </lineage>
</organism>
<evidence type="ECO:0000313" key="4">
    <source>
        <dbReference type="Proteomes" id="UP000747399"/>
    </source>
</evidence>
<reference evidence="3" key="1">
    <citation type="journal article" date="2021" name="Proc. Natl. Acad. Sci. U.S.A.">
        <title>Three genomes in the algal genus Volvox reveal the fate of a haploid sex-determining region after a transition to homothallism.</title>
        <authorList>
            <person name="Yamamoto K."/>
            <person name="Hamaji T."/>
            <person name="Kawai-Toyooka H."/>
            <person name="Matsuzaki R."/>
            <person name="Takahashi F."/>
            <person name="Nishimura Y."/>
            <person name="Kawachi M."/>
            <person name="Noguchi H."/>
            <person name="Minakuchi Y."/>
            <person name="Umen J.G."/>
            <person name="Toyoda A."/>
            <person name="Nozaki H."/>
        </authorList>
    </citation>
    <scope>NUCLEOTIDE SEQUENCE</scope>
    <source>
        <strain evidence="3">NIES-3780</strain>
    </source>
</reference>
<protein>
    <submittedName>
        <fullName evidence="3">Uncharacterized protein</fullName>
    </submittedName>
</protein>
<evidence type="ECO:0000256" key="1">
    <source>
        <dbReference type="SAM" id="MobiDB-lite"/>
    </source>
</evidence>
<feature type="region of interest" description="Disordered" evidence="1">
    <location>
        <begin position="282"/>
        <end position="329"/>
    </location>
</feature>
<dbReference type="Proteomes" id="UP000747399">
    <property type="component" value="Unassembled WGS sequence"/>
</dbReference>
<feature type="region of interest" description="Disordered" evidence="1">
    <location>
        <begin position="154"/>
        <end position="191"/>
    </location>
</feature>
<name>A0A8J4ETQ6_9CHLO</name>
<keyword evidence="2" id="KW-0732">Signal</keyword>
<gene>
    <name evidence="3" type="ORF">Vafri_2539</name>
</gene>
<sequence length="1199" mass="128887">MDSINKFLLENLILLLLLLQAFASRPNRVPHQVPIGGTRLVEQAMTLKASSLNLLQSPPVPFQLKSDFSVASSSRLPSEKISTKRRGLIQVREAAADQPAVRHLGRPDEDSLEILLCRHFDIVFRITSCSHSSSKTHNATAPTQMVTHGSFAKSQGFGAVHPDRSPRRRDDAEASAVTEAPTEHGQVHRRARRKHEAAICLWSYRLAVASHSDRIGDGGGGSGRSREDSAASNSSTADSGSIAGQREEGEDGEEEERGEKEAEAAAAGRQRLMRRLVGKVWPDGQTWDSKDARSLSLPPPPPQQQEQEQEQRRRRQRQELRRHRSGATRLLHAEDPPFAAGAAEVMKTSGDGFHDNVVLTEQDLMPHNSVWPREALAYKAHLTALRLCGKLLPPAPEMESLKQQPEDGAILRELDVAVSVAPPPPPPPAVVHSRSDWGSRGGACAIITDDVRWVAAADSGALERSLRREGTSGAAAVVAAAAAAATAGSKTLQQAVFVGRDLAELNATVSDLVDPVALQSDAESKRPLLGVLPWGRCREDASYSGGGSGGGGAAAVSTCTGVYTSRESWLADLKDGLANMQRQEASTAAAAVTDSYGNVRPAVQVPLGDSGGGNGILAGSWDVVALPSACAGWGIGGADVRSGIGGADVRSGIGGANPDSAVIGATATADGRRNTARGGGQRRRGKGDMDDSKSGMRISANSHRPMGHTRVPFLPSPLYGMAGCILAFSATAAAALDLLAARTIPYNYTEDIFNASSDSATTANRLNGSLQRLTAGTGTNGKPLHSYSLLPVINSPFFAKLSLLSRQGVLSLGVATSPSQLVTAAATEVTSTSMEADGSFAPGSAPPYRRRFLLFTCAGDQGIWRMWAHPKRNFDLLVAYYGAMDLADPRVSGSAAAGGGRPDYVYRAHGSKHQNLHRLNSLYPGLLDSYDIVAVWDDDLASSAAHVSDMFERFGELMTHRPDNPDRVWLGQPSLKYGSKVDHILLAHQPTLRMSYTSFVENNACVFRSDKLRELLDSPGYSGELMGWGVDYAYLAALGPKVQNRFVVLHDFQVLNPPSAAKAEGREILKLASQEVRIRQWNSYKAKFRIEVEPEVAYKCVPVRHDLPPERYPRYCPEYRPPPMEAVRRTGASLPMQLRAEQALKRVSFVIRKFGIGGDDDGGDGGRQGSWDSKQTSSGGWLGIALEDGARERRQILLR</sequence>
<feature type="compositionally biased region" description="Basic residues" evidence="1">
    <location>
        <begin position="312"/>
        <end position="326"/>
    </location>
</feature>
<keyword evidence="4" id="KW-1185">Reference proteome</keyword>
<feature type="signal peptide" evidence="2">
    <location>
        <begin position="1"/>
        <end position="23"/>
    </location>
</feature>
<feature type="chain" id="PRO_5035174232" evidence="2">
    <location>
        <begin position="24"/>
        <end position="1199"/>
    </location>
</feature>
<evidence type="ECO:0000313" key="3">
    <source>
        <dbReference type="EMBL" id="GIL45247.1"/>
    </source>
</evidence>
<feature type="region of interest" description="Disordered" evidence="1">
    <location>
        <begin position="212"/>
        <end position="270"/>
    </location>
</feature>
<evidence type="ECO:0000256" key="2">
    <source>
        <dbReference type="SAM" id="SignalP"/>
    </source>
</evidence>
<feature type="region of interest" description="Disordered" evidence="1">
    <location>
        <begin position="666"/>
        <end position="707"/>
    </location>
</feature>
<feature type="compositionally biased region" description="Basic and acidic residues" evidence="1">
    <location>
        <begin position="161"/>
        <end position="172"/>
    </location>
</feature>
<accession>A0A8J4ETQ6</accession>
<dbReference type="AlphaFoldDB" id="A0A8J4ETQ6"/>
<feature type="compositionally biased region" description="Low complexity" evidence="1">
    <location>
        <begin position="230"/>
        <end position="244"/>
    </location>
</feature>
<comment type="caution">
    <text evidence="3">The sequence shown here is derived from an EMBL/GenBank/DDBJ whole genome shotgun (WGS) entry which is preliminary data.</text>
</comment>
<proteinExistence type="predicted"/>
<dbReference type="EMBL" id="BNCO01000003">
    <property type="protein sequence ID" value="GIL45247.1"/>
    <property type="molecule type" value="Genomic_DNA"/>
</dbReference>